<dbReference type="PANTHER" id="PTHR30329">
    <property type="entry name" value="STATOR ELEMENT OF FLAGELLAR MOTOR COMPLEX"/>
    <property type="match status" value="1"/>
</dbReference>
<evidence type="ECO:0000313" key="5">
    <source>
        <dbReference type="EMBL" id="NJC25977.1"/>
    </source>
</evidence>
<keyword evidence="6" id="KW-1185">Reference proteome</keyword>
<dbReference type="Gene3D" id="3.30.1330.60">
    <property type="entry name" value="OmpA-like domain"/>
    <property type="match status" value="1"/>
</dbReference>
<feature type="region of interest" description="Disordered" evidence="2">
    <location>
        <begin position="241"/>
        <end position="274"/>
    </location>
</feature>
<dbReference type="Proteomes" id="UP000770785">
    <property type="component" value="Unassembled WGS sequence"/>
</dbReference>
<proteinExistence type="predicted"/>
<accession>A0ABX0X9S1</accession>
<dbReference type="RefSeq" id="WP_168036744.1">
    <property type="nucleotide sequence ID" value="NZ_JAATJH010000002.1"/>
</dbReference>
<evidence type="ECO:0000259" key="4">
    <source>
        <dbReference type="PROSITE" id="PS51123"/>
    </source>
</evidence>
<keyword evidence="3" id="KW-0732">Signal</keyword>
<dbReference type="PROSITE" id="PS51123">
    <property type="entry name" value="OMPA_2"/>
    <property type="match status" value="1"/>
</dbReference>
<evidence type="ECO:0000256" key="3">
    <source>
        <dbReference type="SAM" id="SignalP"/>
    </source>
</evidence>
<feature type="chain" id="PRO_5045971456" evidence="3">
    <location>
        <begin position="23"/>
        <end position="396"/>
    </location>
</feature>
<dbReference type="Pfam" id="PF00691">
    <property type="entry name" value="OmpA"/>
    <property type="match status" value="1"/>
</dbReference>
<comment type="caution">
    <text evidence="5">The sequence shown here is derived from an EMBL/GenBank/DDBJ whole genome shotgun (WGS) entry which is preliminary data.</text>
</comment>
<reference evidence="5 6" key="1">
    <citation type="submission" date="2020-03" db="EMBL/GenBank/DDBJ databases">
        <title>Genomic Encyclopedia of Type Strains, Phase IV (KMG-IV): sequencing the most valuable type-strain genomes for metagenomic binning, comparative biology and taxonomic classification.</title>
        <authorList>
            <person name="Goeker M."/>
        </authorList>
    </citation>
    <scope>NUCLEOTIDE SEQUENCE [LARGE SCALE GENOMIC DNA]</scope>
    <source>
        <strain evidence="5 6">DSM 105096</strain>
    </source>
</reference>
<dbReference type="CDD" id="cd07185">
    <property type="entry name" value="OmpA_C-like"/>
    <property type="match status" value="1"/>
</dbReference>
<feature type="signal peptide" evidence="3">
    <location>
        <begin position="1"/>
        <end position="22"/>
    </location>
</feature>
<evidence type="ECO:0000256" key="1">
    <source>
        <dbReference type="PROSITE-ProRule" id="PRU00473"/>
    </source>
</evidence>
<name>A0ABX0X9S1_9BACT</name>
<dbReference type="Gene3D" id="2.60.120.260">
    <property type="entry name" value="Galactose-binding domain-like"/>
    <property type="match status" value="1"/>
</dbReference>
<dbReference type="InterPro" id="IPR036737">
    <property type="entry name" value="OmpA-like_sf"/>
</dbReference>
<gene>
    <name evidence="5" type="ORF">GGR27_001476</name>
</gene>
<evidence type="ECO:0000313" key="6">
    <source>
        <dbReference type="Proteomes" id="UP000770785"/>
    </source>
</evidence>
<dbReference type="EMBL" id="JAATJH010000002">
    <property type="protein sequence ID" value="NJC25977.1"/>
    <property type="molecule type" value="Genomic_DNA"/>
</dbReference>
<sequence length="396" mass="44504">MHLTLPRYFTALLLLVCSLVQAQDSSEILLRNPSFEDMPRNSAAPRGWTDCGFPGESAPDVHPDPRFEFRVAKQAQHGLTYLGMVTRDNETYESVGQQLSSPVVAGQCYELNIQMARSEIYLSRSQRTKLQSNYVTPAVLRVYGGYSVCQRGEKIGQSDIVENYDWREFRVKLSPTEAYTYITFEVYYKPQTMLPYNGNILLDNTQALKPIDCDKDLSVPDAPIDAEPAITLVDPDEDIMTQPIVRRDLPSPRKPVSTPPAAEPEEPQVKLGTTTASLKEGAIFRIENITFKANSAEIESESEEALEEIIGFLRDNDNVIIEVGGHASYKASSGYANTLSGQRARSVIEYLQEHRIPVNRMFPRGYGNTRPVCRSEDAECNARNQRVEVKILKLSR</sequence>
<dbReference type="PANTHER" id="PTHR30329:SF21">
    <property type="entry name" value="LIPOPROTEIN YIAD-RELATED"/>
    <property type="match status" value="1"/>
</dbReference>
<dbReference type="InterPro" id="IPR050330">
    <property type="entry name" value="Bact_OuterMem_StrucFunc"/>
</dbReference>
<dbReference type="InterPro" id="IPR006665">
    <property type="entry name" value="OmpA-like"/>
</dbReference>
<dbReference type="SUPFAM" id="SSF103088">
    <property type="entry name" value="OmpA-like"/>
    <property type="match status" value="1"/>
</dbReference>
<organism evidence="5 6">
    <name type="scientific">Neolewinella antarctica</name>
    <dbReference type="NCBI Taxonomy" id="442734"/>
    <lineage>
        <taxon>Bacteria</taxon>
        <taxon>Pseudomonadati</taxon>
        <taxon>Bacteroidota</taxon>
        <taxon>Saprospiria</taxon>
        <taxon>Saprospirales</taxon>
        <taxon>Lewinellaceae</taxon>
        <taxon>Neolewinella</taxon>
    </lineage>
</organism>
<keyword evidence="1" id="KW-0472">Membrane</keyword>
<feature type="domain" description="OmpA-like" evidence="4">
    <location>
        <begin position="278"/>
        <end position="395"/>
    </location>
</feature>
<evidence type="ECO:0000256" key="2">
    <source>
        <dbReference type="SAM" id="MobiDB-lite"/>
    </source>
</evidence>
<protein>
    <submittedName>
        <fullName evidence="5">Outer membrane protein OmpA-like peptidoglycan-associated protein</fullName>
    </submittedName>
</protein>